<keyword evidence="3" id="KW-1185">Reference proteome</keyword>
<dbReference type="EMBL" id="JAPVEB010000003">
    <property type="protein sequence ID" value="KAJ5269404.1"/>
    <property type="molecule type" value="Genomic_DNA"/>
</dbReference>
<comment type="caution">
    <text evidence="2">The sequence shown here is derived from an EMBL/GenBank/DDBJ whole genome shotgun (WGS) entry which is preliminary data.</text>
</comment>
<accession>A0ABQ8WH98</accession>
<evidence type="ECO:0000259" key="1">
    <source>
        <dbReference type="Pfam" id="PF14479"/>
    </source>
</evidence>
<gene>
    <name evidence="2" type="ORF">N7505_005162</name>
</gene>
<feature type="domain" description="Prion-inhibition and propagation HeLo" evidence="1">
    <location>
        <begin position="6"/>
        <end position="72"/>
    </location>
</feature>
<evidence type="ECO:0000313" key="2">
    <source>
        <dbReference type="EMBL" id="KAJ5269404.1"/>
    </source>
</evidence>
<sequence length="79" mass="8685">MAEAAGFAIGVVSLATTFDNFIGCFEYIHLGKAFGADFQDCLLRLDNARLRLSRWGEAVGLSQVDENTKSFNDEGHENL</sequence>
<dbReference type="Pfam" id="PF14479">
    <property type="entry name" value="HeLo"/>
    <property type="match status" value="1"/>
</dbReference>
<dbReference type="InterPro" id="IPR038305">
    <property type="entry name" value="HeLo_sf"/>
</dbReference>
<dbReference type="InterPro" id="IPR029498">
    <property type="entry name" value="HeLo_dom"/>
</dbReference>
<proteinExistence type="predicted"/>
<protein>
    <recommendedName>
        <fullName evidence="1">Prion-inhibition and propagation HeLo domain-containing protein</fullName>
    </recommendedName>
</protein>
<evidence type="ECO:0000313" key="3">
    <source>
        <dbReference type="Proteomes" id="UP001220256"/>
    </source>
</evidence>
<name>A0ABQ8WH98_PENCH</name>
<organism evidence="2 3">
    <name type="scientific">Penicillium chrysogenum</name>
    <name type="common">Penicillium notatum</name>
    <dbReference type="NCBI Taxonomy" id="5076"/>
    <lineage>
        <taxon>Eukaryota</taxon>
        <taxon>Fungi</taxon>
        <taxon>Dikarya</taxon>
        <taxon>Ascomycota</taxon>
        <taxon>Pezizomycotina</taxon>
        <taxon>Eurotiomycetes</taxon>
        <taxon>Eurotiomycetidae</taxon>
        <taxon>Eurotiales</taxon>
        <taxon>Aspergillaceae</taxon>
        <taxon>Penicillium</taxon>
        <taxon>Penicillium chrysogenum species complex</taxon>
    </lineage>
</organism>
<dbReference type="Proteomes" id="UP001220256">
    <property type="component" value="Unassembled WGS sequence"/>
</dbReference>
<reference evidence="2 3" key="1">
    <citation type="journal article" date="2023" name="IMA Fungus">
        <title>Comparative genomic study of the Penicillium genus elucidates a diverse pangenome and 15 lateral gene transfer events.</title>
        <authorList>
            <person name="Petersen C."/>
            <person name="Sorensen T."/>
            <person name="Nielsen M.R."/>
            <person name="Sondergaard T.E."/>
            <person name="Sorensen J.L."/>
            <person name="Fitzpatrick D.A."/>
            <person name="Frisvad J.C."/>
            <person name="Nielsen K.L."/>
        </authorList>
    </citation>
    <scope>NUCLEOTIDE SEQUENCE [LARGE SCALE GENOMIC DNA]</scope>
    <source>
        <strain evidence="2 3">IBT 3361</strain>
    </source>
</reference>
<dbReference type="Gene3D" id="1.20.120.1020">
    <property type="entry name" value="Prion-inhibition and propagation, HeLo domain"/>
    <property type="match status" value="1"/>
</dbReference>